<dbReference type="PANTHER" id="PTHR43784:SF2">
    <property type="entry name" value="GDSL-LIKE LIPASE_ACYLHYDROLASE, PUTATIVE (AFU_ORTHOLOGUE AFUA_2G00820)-RELATED"/>
    <property type="match status" value="1"/>
</dbReference>
<dbReference type="SUPFAM" id="SSF52266">
    <property type="entry name" value="SGNH hydrolase"/>
    <property type="match status" value="1"/>
</dbReference>
<name>A0A3N1GZT7_9PSEU</name>
<dbReference type="CDD" id="cd01830">
    <property type="entry name" value="XynE_like"/>
    <property type="match status" value="1"/>
</dbReference>
<gene>
    <name evidence="3" type="ORF">EDD40_1065</name>
</gene>
<dbReference type="PANTHER" id="PTHR43784">
    <property type="entry name" value="GDSL-LIKE LIPASE/ACYLHYDROLASE, PUTATIVE (AFU_ORTHOLOGUE AFUA_2G00820)-RELATED"/>
    <property type="match status" value="1"/>
</dbReference>
<protein>
    <submittedName>
        <fullName evidence="3">Lysophospholipase L1-like esterase</fullName>
    </submittedName>
</protein>
<dbReference type="OrthoDB" id="1828825at2"/>
<comment type="caution">
    <text evidence="3">The sequence shown here is derived from an EMBL/GenBank/DDBJ whole genome shotgun (WGS) entry which is preliminary data.</text>
</comment>
<reference evidence="3 4" key="1">
    <citation type="submission" date="2018-11" db="EMBL/GenBank/DDBJ databases">
        <title>Sequencing the genomes of 1000 actinobacteria strains.</title>
        <authorList>
            <person name="Klenk H.-P."/>
        </authorList>
    </citation>
    <scope>NUCLEOTIDE SEQUENCE [LARGE SCALE GENOMIC DNA]</scope>
    <source>
        <strain evidence="3 4">DSM 44231</strain>
    </source>
</reference>
<dbReference type="Gene3D" id="3.40.50.1110">
    <property type="entry name" value="SGNH hydrolase"/>
    <property type="match status" value="1"/>
</dbReference>
<evidence type="ECO:0000313" key="3">
    <source>
        <dbReference type="EMBL" id="ROP35813.1"/>
    </source>
</evidence>
<dbReference type="AlphaFoldDB" id="A0A3N1GZT7"/>
<proteinExistence type="predicted"/>
<dbReference type="InterPro" id="IPR036514">
    <property type="entry name" value="SGNH_hydro_sf"/>
</dbReference>
<dbReference type="RefSeq" id="WP_123741888.1">
    <property type="nucleotide sequence ID" value="NZ_RJKM01000001.1"/>
</dbReference>
<evidence type="ECO:0000259" key="2">
    <source>
        <dbReference type="Pfam" id="PF13472"/>
    </source>
</evidence>
<feature type="domain" description="SGNH hydrolase-type esterase" evidence="2">
    <location>
        <begin position="219"/>
        <end position="412"/>
    </location>
</feature>
<evidence type="ECO:0000256" key="1">
    <source>
        <dbReference type="SAM" id="SignalP"/>
    </source>
</evidence>
<sequence length="425" mass="44638">MSKASSFVSLAAAAALVLASQAIGATPSSTAEEHWVHSWASMPQLTESSNMPPAPFTQNGVVLANATLRQTVHVSAGGDQLRLRFSNAFGGAPLPITAVTIARPRGGAAGVNAIEPGTSRPVTFRGRGSTTVQRGAEVVSDPVAFPVQAQANLTVTTYLAQGQASTGITSHPGSRTTSHLLAGNHVNTETMNGSTPTDHWYFLHGLEVLSEPDTAAVVVLGDSLTDGRGSTTNANNRWPDLLLARLQTRPDTAGTAVVNQAAGGNRVLRDGLGPNALSRLDRDVLAQSGVEWLVVFEGVNDIGGAPATQADQQLIGTELIDAYDQIITRAHAQGIRVHGATITPFGGNGYDDATGHRERTRQAVNTWIRTSGRFDAVIDFDQTVRDPAQPRRLNAAYDTGDHLHLNPAGYRALADAVPADLFTTG</sequence>
<dbReference type="InterPro" id="IPR053140">
    <property type="entry name" value="GDSL_Rv0518-like"/>
</dbReference>
<feature type="signal peptide" evidence="1">
    <location>
        <begin position="1"/>
        <end position="24"/>
    </location>
</feature>
<dbReference type="InterPro" id="IPR013830">
    <property type="entry name" value="SGNH_hydro"/>
</dbReference>
<keyword evidence="1" id="KW-0732">Signal</keyword>
<organism evidence="3 4">
    <name type="scientific">Saccharothrix texasensis</name>
    <dbReference type="NCBI Taxonomy" id="103734"/>
    <lineage>
        <taxon>Bacteria</taxon>
        <taxon>Bacillati</taxon>
        <taxon>Actinomycetota</taxon>
        <taxon>Actinomycetes</taxon>
        <taxon>Pseudonocardiales</taxon>
        <taxon>Pseudonocardiaceae</taxon>
        <taxon>Saccharothrix</taxon>
    </lineage>
</organism>
<evidence type="ECO:0000313" key="4">
    <source>
        <dbReference type="Proteomes" id="UP000268727"/>
    </source>
</evidence>
<dbReference type="Pfam" id="PF13472">
    <property type="entry name" value="Lipase_GDSL_2"/>
    <property type="match status" value="1"/>
</dbReference>
<dbReference type="EMBL" id="RJKM01000001">
    <property type="protein sequence ID" value="ROP35813.1"/>
    <property type="molecule type" value="Genomic_DNA"/>
</dbReference>
<dbReference type="Proteomes" id="UP000268727">
    <property type="component" value="Unassembled WGS sequence"/>
</dbReference>
<feature type="chain" id="PRO_5018175791" evidence="1">
    <location>
        <begin position="25"/>
        <end position="425"/>
    </location>
</feature>
<accession>A0A3N1GZT7</accession>
<keyword evidence="4" id="KW-1185">Reference proteome</keyword>